<protein>
    <recommendedName>
        <fullName evidence="1">F-box domain-containing protein</fullName>
    </recommendedName>
</protein>
<organism evidence="2">
    <name type="scientific">Triticum aestivum</name>
    <name type="common">Wheat</name>
    <dbReference type="NCBI Taxonomy" id="4565"/>
    <lineage>
        <taxon>Eukaryota</taxon>
        <taxon>Viridiplantae</taxon>
        <taxon>Streptophyta</taxon>
        <taxon>Embryophyta</taxon>
        <taxon>Tracheophyta</taxon>
        <taxon>Spermatophyta</taxon>
        <taxon>Magnoliopsida</taxon>
        <taxon>Liliopsida</taxon>
        <taxon>Poales</taxon>
        <taxon>Poaceae</taxon>
        <taxon>BOP clade</taxon>
        <taxon>Pooideae</taxon>
        <taxon>Triticodae</taxon>
        <taxon>Triticeae</taxon>
        <taxon>Triticinae</taxon>
        <taxon>Triticum</taxon>
    </lineage>
</organism>
<dbReference type="NCBIfam" id="TIGR01640">
    <property type="entry name" value="F_box_assoc_1"/>
    <property type="match status" value="1"/>
</dbReference>
<dbReference type="Gramene" id="TraesROB_scaffold_006284_01G000800.1">
    <property type="protein sequence ID" value="TraesROB_scaffold_006284_01G000800.1"/>
    <property type="gene ID" value="TraesROB_scaffold_006284_01G000800"/>
</dbReference>
<name>A0A3B6LXP6_WHEAT</name>
<dbReference type="Pfam" id="PF08268">
    <property type="entry name" value="FBA_3"/>
    <property type="match status" value="1"/>
</dbReference>
<dbReference type="SMART" id="SM00256">
    <property type="entry name" value="FBOX"/>
    <property type="match status" value="1"/>
</dbReference>
<dbReference type="Gramene" id="TraesCLE_scaffold_004810_01G000800.1">
    <property type="protein sequence ID" value="TraesCLE_scaffold_004810_01G000800.1"/>
    <property type="gene ID" value="TraesCLE_scaffold_004810_01G000800"/>
</dbReference>
<evidence type="ECO:0000259" key="1">
    <source>
        <dbReference type="PROSITE" id="PS50181"/>
    </source>
</evidence>
<dbReference type="InterPro" id="IPR017451">
    <property type="entry name" value="F-box-assoc_interact_dom"/>
</dbReference>
<accession>A0A3B6LXP6</accession>
<dbReference type="Gramene" id="TraesCAD_scaffold_075440_01G000300.1">
    <property type="protein sequence ID" value="TraesCAD_scaffold_075440_01G000300.1"/>
    <property type="gene ID" value="TraesCAD_scaffold_075440_01G000300"/>
</dbReference>
<dbReference type="OMA" id="YNIIMEK"/>
<dbReference type="PANTHER" id="PTHR31111">
    <property type="entry name" value="BNAA05G37150D PROTEIN-RELATED"/>
    <property type="match status" value="1"/>
</dbReference>
<dbReference type="Pfam" id="PF00646">
    <property type="entry name" value="F-box"/>
    <property type="match status" value="1"/>
</dbReference>
<dbReference type="EnsemblPlants" id="TraesCS5B02G530700.1">
    <property type="protein sequence ID" value="TraesCS5B02G530700.1.cds1"/>
    <property type="gene ID" value="TraesCS5B02G530700"/>
</dbReference>
<dbReference type="PROSITE" id="PS50181">
    <property type="entry name" value="FBOX"/>
    <property type="match status" value="1"/>
</dbReference>
<dbReference type="Proteomes" id="UP000019116">
    <property type="component" value="Chromosome 5B"/>
</dbReference>
<dbReference type="OrthoDB" id="603229at2759"/>
<sequence>MADGDNNIGELLPVDVLIEVLLRLPTSSLRRFRLACRLWRDIIDTHTTEMQSRPKMLVTTVDTIHLVEEGLPSSRWTGAGYDGMSLVGTCTGLVCMYDSQEPNGPIILANPVTGEMLAISLPPPMRHAKATSDSRLTFAFMYHPTTGRYKVLHVPYSFDKVWLFTLGEALWRDVATGSPTEIYDISKGMVNIDGMVYWAVKGWEAKVVSFDLNSEHVASVRPLPKVLSRHGSWHLVEARGKLGVAFSRGWWTADKTEVWVMEHGMAGRRRTWSHWYNIIMEKPVDQLAHQHQLTLPISFTTHDDDSEFDDVLTMRWDSYQEGGRCYGGYVSYKHKPSNDVKKQAKHGVVEISERDRGAEVAVIPTHHIRPRTFAYVETTEPLSVYWLVFGYPC</sequence>
<dbReference type="InterPro" id="IPR036047">
    <property type="entry name" value="F-box-like_dom_sf"/>
</dbReference>
<dbReference type="Gramene" id="TraesCS5B03G1289400.1">
    <property type="protein sequence ID" value="TraesCS5B03G1289400.1.CDS1"/>
    <property type="gene ID" value="TraesCS5B03G1289400"/>
</dbReference>
<feature type="domain" description="F-box" evidence="1">
    <location>
        <begin position="6"/>
        <end position="53"/>
    </location>
</feature>
<proteinExistence type="predicted"/>
<dbReference type="InterPro" id="IPR001810">
    <property type="entry name" value="F-box_dom"/>
</dbReference>
<evidence type="ECO:0000313" key="3">
    <source>
        <dbReference type="Proteomes" id="UP000019116"/>
    </source>
</evidence>
<keyword evidence="3" id="KW-1185">Reference proteome</keyword>
<dbReference type="STRING" id="4565.A0A3B6LXP6"/>
<dbReference type="PANTHER" id="PTHR31111:SF133">
    <property type="entry name" value="OS07G0196600 PROTEIN"/>
    <property type="match status" value="1"/>
</dbReference>
<reference evidence="2" key="2">
    <citation type="submission" date="2018-10" db="UniProtKB">
        <authorList>
            <consortium name="EnsemblPlants"/>
        </authorList>
    </citation>
    <scope>IDENTIFICATION</scope>
</reference>
<dbReference type="AlphaFoldDB" id="A0A3B6LXP6"/>
<dbReference type="InterPro" id="IPR013187">
    <property type="entry name" value="F-box-assoc_dom_typ3"/>
</dbReference>
<dbReference type="Gramene" id="TraesCS5B02G530700.1">
    <property type="protein sequence ID" value="TraesCS5B02G530700.1.cds1"/>
    <property type="gene ID" value="TraesCS5B02G530700"/>
</dbReference>
<dbReference type="Gramene" id="TraesPARA_EIv1.0_1754790.1">
    <property type="protein sequence ID" value="TraesPARA_EIv1.0_1754790.1.CDS1"/>
    <property type="gene ID" value="TraesPARA_EIv1.0_1754790"/>
</dbReference>
<reference evidence="2" key="1">
    <citation type="submission" date="2018-08" db="EMBL/GenBank/DDBJ databases">
        <authorList>
            <person name="Rossello M."/>
        </authorList>
    </citation>
    <scope>NUCLEOTIDE SEQUENCE [LARGE SCALE GENOMIC DNA]</scope>
    <source>
        <strain evidence="2">cv. Chinese Spring</strain>
    </source>
</reference>
<evidence type="ECO:0000313" key="2">
    <source>
        <dbReference type="EnsemblPlants" id="TraesCS5B02G530700.1.cds1"/>
    </source>
</evidence>
<dbReference type="SUPFAM" id="SSF81383">
    <property type="entry name" value="F-box domain"/>
    <property type="match status" value="1"/>
</dbReference>
<dbReference type="Gene3D" id="1.20.1280.50">
    <property type="match status" value="1"/>
</dbReference>
<dbReference type="CDD" id="cd22157">
    <property type="entry name" value="F-box_AtFBW1-like"/>
    <property type="match status" value="1"/>
</dbReference>